<feature type="region of interest" description="Disordered" evidence="1">
    <location>
        <begin position="249"/>
        <end position="271"/>
    </location>
</feature>
<dbReference type="EMBL" id="AYKW01000067">
    <property type="protein sequence ID" value="PIL24448.1"/>
    <property type="molecule type" value="Genomic_DNA"/>
</dbReference>
<dbReference type="Proteomes" id="UP000230002">
    <property type="component" value="Unassembled WGS sequence"/>
</dbReference>
<gene>
    <name evidence="2" type="ORF">GSI_14202</name>
</gene>
<name>A0A2G8RSX6_9APHY</name>
<comment type="caution">
    <text evidence="2">The sequence shown here is derived from an EMBL/GenBank/DDBJ whole genome shotgun (WGS) entry which is preliminary data.</text>
</comment>
<evidence type="ECO:0000313" key="3">
    <source>
        <dbReference type="Proteomes" id="UP000230002"/>
    </source>
</evidence>
<organism evidence="2 3">
    <name type="scientific">Ganoderma sinense ZZ0214-1</name>
    <dbReference type="NCBI Taxonomy" id="1077348"/>
    <lineage>
        <taxon>Eukaryota</taxon>
        <taxon>Fungi</taxon>
        <taxon>Dikarya</taxon>
        <taxon>Basidiomycota</taxon>
        <taxon>Agaricomycotina</taxon>
        <taxon>Agaricomycetes</taxon>
        <taxon>Polyporales</taxon>
        <taxon>Polyporaceae</taxon>
        <taxon>Ganoderma</taxon>
    </lineage>
</organism>
<evidence type="ECO:0000313" key="2">
    <source>
        <dbReference type="EMBL" id="PIL24448.1"/>
    </source>
</evidence>
<sequence length="383" mass="43273">MFADEMDILSLSRWRCTCRANYQHASSSLQRTFTNRLQAFVPYPHQLIDIVEQHGGIFGGEVALSFLLRHDPYRPSTLEMYTSHYQFDNLRAAILNDPQIRARIDKWALRPKTQLYALSRLVSSSLEIRMTNGRTVYVHQSYNCSPSAPLTRAPCTALSNFVTGYGFGCSHPTLTLARRALLADRTLQFPESARDRRVLDRLLAHGFELAVSPATWPEYRDRRSVDVEMKDADDDTRDVAVAADNAYDAPRNRDDNTVGEDNDMTPHLETTQSPEECLRYTWLQCPSQGRFFGDGGSFVGYFDPLDRGEERCMKANVAPYGSMAVWRVPSTFDCDAGCGDVDEVLETGVTSVPVLFFKDPFGELKGLECDRMIASARRRALSF</sequence>
<dbReference type="AlphaFoldDB" id="A0A2G8RSX6"/>
<proteinExistence type="predicted"/>
<evidence type="ECO:0000256" key="1">
    <source>
        <dbReference type="SAM" id="MobiDB-lite"/>
    </source>
</evidence>
<protein>
    <submittedName>
        <fullName evidence="2">Uncharacterized protein</fullName>
    </submittedName>
</protein>
<keyword evidence="3" id="KW-1185">Reference proteome</keyword>
<reference evidence="2 3" key="1">
    <citation type="journal article" date="2015" name="Sci. Rep.">
        <title>Chromosome-level genome map provides insights into diverse defense mechanisms in the medicinal fungus Ganoderma sinense.</title>
        <authorList>
            <person name="Zhu Y."/>
            <person name="Xu J."/>
            <person name="Sun C."/>
            <person name="Zhou S."/>
            <person name="Xu H."/>
            <person name="Nelson D.R."/>
            <person name="Qian J."/>
            <person name="Song J."/>
            <person name="Luo H."/>
            <person name="Xiang L."/>
            <person name="Li Y."/>
            <person name="Xu Z."/>
            <person name="Ji A."/>
            <person name="Wang L."/>
            <person name="Lu S."/>
            <person name="Hayward A."/>
            <person name="Sun W."/>
            <person name="Li X."/>
            <person name="Schwartz D.C."/>
            <person name="Wang Y."/>
            <person name="Chen S."/>
        </authorList>
    </citation>
    <scope>NUCLEOTIDE SEQUENCE [LARGE SCALE GENOMIC DNA]</scope>
    <source>
        <strain evidence="2 3">ZZ0214-1</strain>
    </source>
</reference>
<accession>A0A2G8RSX6</accession>